<keyword evidence="17 20" id="KW-0511">Multifunctional enzyme</keyword>
<evidence type="ECO:0000256" key="16">
    <source>
        <dbReference type="ARBA" id="ARBA00023211"/>
    </source>
</evidence>
<comment type="pathway">
    <text evidence="3 20">Purine metabolism; IMP biosynthesis via de novo pathway; N(2)-formyl-N(1)-(5-phospho-D-ribosyl)glycinamide from N(1)-(5-phospho-D-ribosyl)glycinamide (10-formyl THF route): step 1/1.</text>
</comment>
<evidence type="ECO:0000256" key="9">
    <source>
        <dbReference type="ARBA" id="ARBA00022490"/>
    </source>
</evidence>
<dbReference type="SMART" id="SM01209">
    <property type="entry name" value="GARS_A"/>
    <property type="match status" value="1"/>
</dbReference>
<dbReference type="NCBIfam" id="TIGR00877">
    <property type="entry name" value="purD"/>
    <property type="match status" value="1"/>
</dbReference>
<comment type="caution">
    <text evidence="23">The sequence shown here is derived from an EMBL/GenBank/DDBJ whole genome shotgun (WGS) entry which is preliminary data.</text>
</comment>
<dbReference type="PROSITE" id="PS00184">
    <property type="entry name" value="GARS"/>
    <property type="match status" value="1"/>
</dbReference>
<feature type="domain" description="ATP-grasp" evidence="22">
    <location>
        <begin position="75"/>
        <end position="280"/>
    </location>
</feature>
<accession>A0ABD6ERG9</accession>
<dbReference type="Pfam" id="PF02843">
    <property type="entry name" value="GARS_C"/>
    <property type="match status" value="1"/>
</dbReference>
<evidence type="ECO:0000256" key="10">
    <source>
        <dbReference type="ARBA" id="ARBA00022598"/>
    </source>
</evidence>
<dbReference type="EMBL" id="JBGFUD010004759">
    <property type="protein sequence ID" value="MFH4979879.1"/>
    <property type="molecule type" value="Genomic_DNA"/>
</dbReference>
<dbReference type="HAMAP" id="MF_00741">
    <property type="entry name" value="AIRS"/>
    <property type="match status" value="1"/>
</dbReference>
<name>A0ABD6ERG9_9BILA</name>
<evidence type="ECO:0000313" key="23">
    <source>
        <dbReference type="EMBL" id="MFH4979879.1"/>
    </source>
</evidence>
<evidence type="ECO:0000256" key="8">
    <source>
        <dbReference type="ARBA" id="ARBA00010280"/>
    </source>
</evidence>
<dbReference type="GO" id="GO:0006189">
    <property type="term" value="P:'de novo' IMP biosynthetic process"/>
    <property type="evidence" value="ECO:0007669"/>
    <property type="project" value="UniProtKB-UniRule"/>
</dbReference>
<dbReference type="InterPro" id="IPR037123">
    <property type="entry name" value="PRibGlycinamide_synth_C_sf"/>
</dbReference>
<comment type="similarity">
    <text evidence="6 20">In the C-terminal section; belongs to the GART family.</text>
</comment>
<dbReference type="HAMAP" id="MF_01930">
    <property type="entry name" value="PurN"/>
    <property type="match status" value="1"/>
</dbReference>
<dbReference type="PROSITE" id="PS00373">
    <property type="entry name" value="GART"/>
    <property type="match status" value="1"/>
</dbReference>
<keyword evidence="15 19" id="KW-0067">ATP-binding</keyword>
<dbReference type="InterPro" id="IPR020561">
    <property type="entry name" value="PRibGlycinamid_synth_ATP-grasp"/>
</dbReference>
<evidence type="ECO:0000256" key="4">
    <source>
        <dbReference type="ARBA" id="ARBA00005174"/>
    </source>
</evidence>
<dbReference type="PANTHER" id="PTHR10520:SF12">
    <property type="entry name" value="TRIFUNCTIONAL PURINE BIOSYNTHETIC PROTEIN ADENOSINE-3"/>
    <property type="match status" value="1"/>
</dbReference>
<dbReference type="InterPro" id="IPR036921">
    <property type="entry name" value="PurM-like_N_sf"/>
</dbReference>
<comment type="subcellular location">
    <subcellularLocation>
        <location evidence="1">Cytoplasm</location>
    </subcellularLocation>
</comment>
<dbReference type="Gene3D" id="3.90.650.10">
    <property type="entry name" value="PurM-like C-terminal domain"/>
    <property type="match status" value="1"/>
</dbReference>
<evidence type="ECO:0000259" key="22">
    <source>
        <dbReference type="PROSITE" id="PS50975"/>
    </source>
</evidence>
<dbReference type="Gene3D" id="3.30.1490.20">
    <property type="entry name" value="ATP-grasp fold, A domain"/>
    <property type="match status" value="1"/>
</dbReference>
<evidence type="ECO:0000256" key="17">
    <source>
        <dbReference type="ARBA" id="ARBA00023268"/>
    </source>
</evidence>
<evidence type="ECO:0000256" key="1">
    <source>
        <dbReference type="ARBA" id="ARBA00004496"/>
    </source>
</evidence>
<gene>
    <name evidence="23" type="ORF">AB6A40_006588</name>
</gene>
<comment type="catalytic activity">
    <reaction evidence="20">
        <text>5-phospho-beta-D-ribosylamine + glycine + ATP = N(1)-(5-phospho-beta-D-ribosyl)glycinamide + ADP + phosphate + H(+)</text>
        <dbReference type="Rhea" id="RHEA:17453"/>
        <dbReference type="ChEBI" id="CHEBI:15378"/>
        <dbReference type="ChEBI" id="CHEBI:30616"/>
        <dbReference type="ChEBI" id="CHEBI:43474"/>
        <dbReference type="ChEBI" id="CHEBI:57305"/>
        <dbReference type="ChEBI" id="CHEBI:58681"/>
        <dbReference type="ChEBI" id="CHEBI:143788"/>
        <dbReference type="ChEBI" id="CHEBI:456216"/>
        <dbReference type="EC" id="6.3.4.13"/>
    </reaction>
</comment>
<dbReference type="Gene3D" id="3.30.1330.10">
    <property type="entry name" value="PurM-like, N-terminal domain"/>
    <property type="match status" value="1"/>
</dbReference>
<evidence type="ECO:0000256" key="5">
    <source>
        <dbReference type="ARBA" id="ARBA00007423"/>
    </source>
</evidence>
<evidence type="ECO:0000256" key="2">
    <source>
        <dbReference type="ARBA" id="ARBA00004686"/>
    </source>
</evidence>
<keyword evidence="12 20" id="KW-0479">Metal-binding</keyword>
<evidence type="ECO:0000256" key="14">
    <source>
        <dbReference type="ARBA" id="ARBA00022755"/>
    </source>
</evidence>
<keyword evidence="24" id="KW-1185">Reference proteome</keyword>
<dbReference type="InterPro" id="IPR011761">
    <property type="entry name" value="ATP-grasp"/>
</dbReference>
<comment type="similarity">
    <text evidence="5 20">In the N-terminal section; belongs to the GARS family.</text>
</comment>
<keyword evidence="21" id="KW-0732">Signal</keyword>
<dbReference type="InterPro" id="IPR004733">
    <property type="entry name" value="PurM_cligase"/>
</dbReference>
<dbReference type="InterPro" id="IPR036477">
    <property type="entry name" value="Formyl_transf_N_sf"/>
</dbReference>
<dbReference type="NCBIfam" id="TIGR00639">
    <property type="entry name" value="PurN"/>
    <property type="match status" value="1"/>
</dbReference>
<dbReference type="AlphaFoldDB" id="A0ABD6ERG9"/>
<dbReference type="SMART" id="SM01210">
    <property type="entry name" value="GARS_C"/>
    <property type="match status" value="1"/>
</dbReference>
<dbReference type="Proteomes" id="UP001608902">
    <property type="component" value="Unassembled WGS sequence"/>
</dbReference>
<dbReference type="InterPro" id="IPR002376">
    <property type="entry name" value="Formyl_transf_N"/>
</dbReference>
<dbReference type="InterPro" id="IPR001555">
    <property type="entry name" value="GART_AS"/>
</dbReference>
<dbReference type="Gene3D" id="3.30.470.20">
    <property type="entry name" value="ATP-grasp fold, B domain"/>
    <property type="match status" value="1"/>
</dbReference>
<dbReference type="InterPro" id="IPR036676">
    <property type="entry name" value="PurM-like_C_sf"/>
</dbReference>
<dbReference type="InterPro" id="IPR020559">
    <property type="entry name" value="PRibGlycinamide_synth_CS"/>
</dbReference>
<dbReference type="EC" id="6.3.3.1" evidence="20"/>
<reference evidence="23 24" key="1">
    <citation type="submission" date="2024-08" db="EMBL/GenBank/DDBJ databases">
        <title>Gnathostoma spinigerum genome.</title>
        <authorList>
            <person name="Gonzalez-Bertolin B."/>
            <person name="Monzon S."/>
            <person name="Zaballos A."/>
            <person name="Jimenez P."/>
            <person name="Dekumyoy P."/>
            <person name="Varona S."/>
            <person name="Cuesta I."/>
            <person name="Sumanam S."/>
            <person name="Adisakwattana P."/>
            <person name="Gasser R.B."/>
            <person name="Hernandez-Gonzalez A."/>
            <person name="Young N.D."/>
            <person name="Perteguer M.J."/>
        </authorList>
    </citation>
    <scope>NUCLEOTIDE SEQUENCE [LARGE SCALE GENOMIC DNA]</scope>
    <source>
        <strain evidence="23">AL3</strain>
        <tissue evidence="23">Liver</tissue>
    </source>
</reference>
<dbReference type="InterPro" id="IPR020560">
    <property type="entry name" value="PRibGlycinamide_synth_C-dom"/>
</dbReference>
<dbReference type="GO" id="GO:0004641">
    <property type="term" value="F:phosphoribosylformylglycinamidine cyclo-ligase activity"/>
    <property type="evidence" value="ECO:0007669"/>
    <property type="project" value="UniProtKB-EC"/>
</dbReference>
<comment type="similarity">
    <text evidence="8">Belongs to the AIR synthase family.</text>
</comment>
<dbReference type="CDD" id="cd02196">
    <property type="entry name" value="PurM"/>
    <property type="match status" value="1"/>
</dbReference>
<protein>
    <recommendedName>
        <fullName evidence="20">Trifunctional purine biosynthetic protein adenosine-3</fullName>
    </recommendedName>
    <domain>
        <recommendedName>
            <fullName evidence="20">Phosphoribosylamine--glycine ligase</fullName>
            <ecNumber evidence="20">6.3.4.13</ecNumber>
        </recommendedName>
        <alternativeName>
            <fullName evidence="20">Glycinamide ribonucleotide synthetase</fullName>
            <shortName evidence="20">GARS</shortName>
        </alternativeName>
        <alternativeName>
            <fullName evidence="20">Phosphoribosylglycinamide synthetase</fullName>
        </alternativeName>
    </domain>
    <domain>
        <recommendedName>
            <fullName evidence="20">Phosphoribosylformylglycinamidine cyclo-ligase</fullName>
            <ecNumber evidence="20">6.3.3.1</ecNumber>
        </recommendedName>
        <alternativeName>
            <fullName evidence="20">AIR synthase</fullName>
            <shortName evidence="20">AIRS</shortName>
        </alternativeName>
        <alternativeName>
            <fullName evidence="20">Phosphoribosyl-aminoimidazole synthetase</fullName>
        </alternativeName>
    </domain>
    <domain>
        <recommendedName>
            <fullName evidence="20">Phosphoribosylglycinamide formyltransferase</fullName>
            <ecNumber evidence="20">2.1.2.2</ecNumber>
        </recommendedName>
        <alternativeName>
            <fullName evidence="20">5'-phosphoribosylglycinamide transformylase</fullName>
        </alternativeName>
        <alternativeName>
            <fullName evidence="20">GAR transformylase</fullName>
            <shortName evidence="20">GART</shortName>
        </alternativeName>
    </domain>
</protein>
<keyword evidence="11" id="KW-0808">Transferase</keyword>
<evidence type="ECO:0000256" key="19">
    <source>
        <dbReference type="PROSITE-ProRule" id="PRU00409"/>
    </source>
</evidence>
<feature type="signal peptide" evidence="21">
    <location>
        <begin position="1"/>
        <end position="18"/>
    </location>
</feature>
<keyword evidence="13 19" id="KW-0547">Nucleotide-binding</keyword>
<dbReference type="EC" id="2.1.2.2" evidence="20"/>
<dbReference type="Pfam" id="PF02844">
    <property type="entry name" value="GARS_N"/>
    <property type="match status" value="1"/>
</dbReference>
<dbReference type="Pfam" id="PF00551">
    <property type="entry name" value="Formyl_trans_N"/>
    <property type="match status" value="1"/>
</dbReference>
<dbReference type="SUPFAM" id="SSF56059">
    <property type="entry name" value="Glutathione synthetase ATP-binding domain-like"/>
    <property type="match status" value="1"/>
</dbReference>
<dbReference type="SUPFAM" id="SSF53328">
    <property type="entry name" value="Formyltransferase"/>
    <property type="match status" value="1"/>
</dbReference>
<evidence type="ECO:0000256" key="18">
    <source>
        <dbReference type="ARBA" id="ARBA00049057"/>
    </source>
</evidence>
<comment type="pathway">
    <text evidence="2 20">Purine metabolism; IMP biosynthesis via de novo pathway; 5-amino-1-(5-phospho-D-ribosyl)imidazole from N(2)-formyl-N(1)-(5-phospho-D-ribosyl)glycinamide: step 2/2.</text>
</comment>
<dbReference type="InterPro" id="IPR004607">
    <property type="entry name" value="GART"/>
</dbReference>
<dbReference type="GO" id="GO:0005737">
    <property type="term" value="C:cytoplasm"/>
    <property type="evidence" value="ECO:0007669"/>
    <property type="project" value="UniProtKB-SubCell"/>
</dbReference>
<dbReference type="CDD" id="cd08645">
    <property type="entry name" value="FMT_core_GART"/>
    <property type="match status" value="1"/>
</dbReference>
<evidence type="ECO:0000256" key="11">
    <source>
        <dbReference type="ARBA" id="ARBA00022679"/>
    </source>
</evidence>
<dbReference type="InterPro" id="IPR000115">
    <property type="entry name" value="PRibGlycinamide_synth"/>
</dbReference>
<dbReference type="InterPro" id="IPR020562">
    <property type="entry name" value="PRibGlycinamide_synth_N"/>
</dbReference>
<comment type="similarity">
    <text evidence="7 20">In the central section; belongs to the AIR synthase family.</text>
</comment>
<dbReference type="Gene3D" id="3.40.50.20">
    <property type="match status" value="1"/>
</dbReference>
<proteinExistence type="inferred from homology"/>
<evidence type="ECO:0000256" key="13">
    <source>
        <dbReference type="ARBA" id="ARBA00022741"/>
    </source>
</evidence>
<evidence type="ECO:0000256" key="20">
    <source>
        <dbReference type="RuleBase" id="RU363089"/>
    </source>
</evidence>
<keyword evidence="9" id="KW-0963">Cytoplasm</keyword>
<dbReference type="GO" id="GO:0004644">
    <property type="term" value="F:phosphoribosylglycinamide formyltransferase activity"/>
    <property type="evidence" value="ECO:0007669"/>
    <property type="project" value="UniProtKB-EC"/>
</dbReference>
<dbReference type="SUPFAM" id="SSF56042">
    <property type="entry name" value="PurM C-terminal domain-like"/>
    <property type="match status" value="1"/>
</dbReference>
<evidence type="ECO:0000256" key="15">
    <source>
        <dbReference type="ARBA" id="ARBA00022840"/>
    </source>
</evidence>
<evidence type="ECO:0000256" key="12">
    <source>
        <dbReference type="ARBA" id="ARBA00022723"/>
    </source>
</evidence>
<dbReference type="InterPro" id="IPR011054">
    <property type="entry name" value="Rudment_hybrid_motif"/>
</dbReference>
<feature type="chain" id="PRO_5044788899" description="Trifunctional purine biosynthetic protein adenosine-3" evidence="21">
    <location>
        <begin position="19"/>
        <end position="940"/>
    </location>
</feature>
<dbReference type="PROSITE" id="PS50975">
    <property type="entry name" value="ATP_GRASP"/>
    <property type="match status" value="1"/>
</dbReference>
<dbReference type="NCBIfam" id="TIGR00878">
    <property type="entry name" value="purM"/>
    <property type="match status" value="1"/>
</dbReference>
<evidence type="ECO:0000256" key="7">
    <source>
        <dbReference type="ARBA" id="ARBA00008696"/>
    </source>
</evidence>
<dbReference type="Pfam" id="PF02769">
    <property type="entry name" value="AIRS_C"/>
    <property type="match status" value="1"/>
</dbReference>
<dbReference type="InterPro" id="IPR016185">
    <property type="entry name" value="PreATP-grasp_dom_sf"/>
</dbReference>
<evidence type="ECO:0000256" key="6">
    <source>
        <dbReference type="ARBA" id="ARBA00008630"/>
    </source>
</evidence>
<comment type="catalytic activity">
    <reaction evidence="20">
        <text>N(1)-(5-phospho-beta-D-ribosyl)glycinamide + (6R)-10-formyltetrahydrofolate = N(2)-formyl-N(1)-(5-phospho-beta-D-ribosyl)glycinamide + (6S)-5,6,7,8-tetrahydrofolate + H(+)</text>
        <dbReference type="Rhea" id="RHEA:15053"/>
        <dbReference type="ChEBI" id="CHEBI:15378"/>
        <dbReference type="ChEBI" id="CHEBI:57453"/>
        <dbReference type="ChEBI" id="CHEBI:143788"/>
        <dbReference type="ChEBI" id="CHEBI:147286"/>
        <dbReference type="ChEBI" id="CHEBI:195366"/>
        <dbReference type="EC" id="2.1.2.2"/>
    </reaction>
</comment>
<dbReference type="FunFam" id="3.90.650.10:FF:000011">
    <property type="entry name" value="Phosphoribosylformylglycinamidine cyclo-ligase"/>
    <property type="match status" value="1"/>
</dbReference>
<sequence length="940" mass="102158">MYLIIHFFILYLIGLSLNEPNTIVSFCQQNNVSLVVVGPEDPLAYGIVDEISPYVPCFGPTKAAARLESSKSFAKSFMKKAKIPTAMFKSFCDIPSALSYINSQDWLGTVVKASGLAGGKGVYVANTKEEASDAARKMLAGKFGNASREIVIEEKLEGEEVSALFFTDGTTISAMPLVQDYKRLSDGDEGPNTGGMGVVGPITHYGTAVIQQIESICRRTIKAMSDVGSVYKGVLYLGLMIKDDRVNVLEYNCRFGDPETEILMRLLDSDLYDILMSCCNGTLAETSIKWRNDYAFGLVLVADGYPLAYDKGDIISGIPDADDRCVVFQAGTKQLKNGDVVTHGGRVLCVTSLGKSIEAARSVAYIMADEIYFKGKKYRKDIGLRFCNGRSLTYCDSGVDISEGNRLVEQIKSICDATKIPATDQIGGFGAVCDLAAADLGDSQLVIGMDGVGTKLAIADELNCYDDLGDDLVGMCANDVLCHCAQPVAFLDYYVTGKLCSEKAYSVISSIAKACKSVGCALVGGETAEMPGVYGEHQWDIAGVCVAARRKNWPLLPQKASVVSGDVLIGLRSSGLHSNGFSMIRKIFQANKISYNTKCPWCEISFGTLLLRGTRLYVKSCLPLFADGYVKGAAHITGGGLKENVGRVLPSNLKAVIDTTTWVIPELFDWIQSVGPVEPPEMMRTFNCGIGMVIVASKEQSDTILEKLKMAGEDASVIGHVQPRINGEDQVKFIGLQSAFSGKYRQPPRKRVKVGILISGKGSNMEKLINSSRLPDSDCEIVLVISNKNDAPGIALAKRKGVRTAVIPSKGYLAREVYEEKMNKELEANEVQLICLAGFMRILSPSFVEKWNRRVINIHPSLLPSFKGAHAVRDALAARVKITGCTVHFASEEVDNGEIIAQAAVPILDDDDIEMLHRRIQDQEHLLFPKAMQMVARTLL</sequence>
<keyword evidence="14 20" id="KW-0658">Purine biosynthesis</keyword>
<dbReference type="InterPro" id="IPR010918">
    <property type="entry name" value="PurM-like_C_dom"/>
</dbReference>
<dbReference type="EC" id="6.3.4.13" evidence="20"/>
<keyword evidence="16 20" id="KW-0464">Manganese</keyword>
<dbReference type="SUPFAM" id="SSF55326">
    <property type="entry name" value="PurM N-terminal domain-like"/>
    <property type="match status" value="1"/>
</dbReference>
<evidence type="ECO:0000256" key="21">
    <source>
        <dbReference type="SAM" id="SignalP"/>
    </source>
</evidence>
<dbReference type="SUPFAM" id="SSF52440">
    <property type="entry name" value="PreATP-grasp domain"/>
    <property type="match status" value="1"/>
</dbReference>
<dbReference type="InterPro" id="IPR016188">
    <property type="entry name" value="PurM-like_N"/>
</dbReference>
<evidence type="ECO:0000256" key="3">
    <source>
        <dbReference type="ARBA" id="ARBA00005054"/>
    </source>
</evidence>
<comment type="pathway">
    <text evidence="4 20">Purine metabolism; IMP biosynthesis via de novo pathway; N(1)-(5-phospho-D-ribosyl)glycinamide from 5-phospho-alpha-D-ribose 1-diphosphate: step 2/2.</text>
</comment>
<dbReference type="GO" id="GO:0004637">
    <property type="term" value="F:phosphoribosylamine-glycine ligase activity"/>
    <property type="evidence" value="ECO:0007669"/>
    <property type="project" value="UniProtKB-UniRule"/>
</dbReference>
<comment type="catalytic activity">
    <reaction evidence="18 20">
        <text>2-formamido-N(1)-(5-O-phospho-beta-D-ribosyl)acetamidine + ATP = 5-amino-1-(5-phospho-beta-D-ribosyl)imidazole + ADP + phosphate + H(+)</text>
        <dbReference type="Rhea" id="RHEA:23032"/>
        <dbReference type="ChEBI" id="CHEBI:15378"/>
        <dbReference type="ChEBI" id="CHEBI:30616"/>
        <dbReference type="ChEBI" id="CHEBI:43474"/>
        <dbReference type="ChEBI" id="CHEBI:137981"/>
        <dbReference type="ChEBI" id="CHEBI:147287"/>
        <dbReference type="ChEBI" id="CHEBI:456216"/>
        <dbReference type="EC" id="6.3.3.1"/>
    </reaction>
</comment>
<dbReference type="Pfam" id="PF00586">
    <property type="entry name" value="AIRS"/>
    <property type="match status" value="1"/>
</dbReference>
<dbReference type="PANTHER" id="PTHR10520">
    <property type="entry name" value="TRIFUNCTIONAL PURINE BIOSYNTHETIC PROTEIN ADENOSINE-3-RELATED"/>
    <property type="match status" value="1"/>
</dbReference>
<dbReference type="SUPFAM" id="SSF51246">
    <property type="entry name" value="Rudiment single hybrid motif"/>
    <property type="match status" value="1"/>
</dbReference>
<keyword evidence="10 20" id="KW-0436">Ligase</keyword>
<organism evidence="23 24">
    <name type="scientific">Gnathostoma spinigerum</name>
    <dbReference type="NCBI Taxonomy" id="75299"/>
    <lineage>
        <taxon>Eukaryota</taxon>
        <taxon>Metazoa</taxon>
        <taxon>Ecdysozoa</taxon>
        <taxon>Nematoda</taxon>
        <taxon>Chromadorea</taxon>
        <taxon>Rhabditida</taxon>
        <taxon>Spirurina</taxon>
        <taxon>Gnathostomatomorpha</taxon>
        <taxon>Gnathostomatoidea</taxon>
        <taxon>Gnathostomatidae</taxon>
        <taxon>Gnathostoma</taxon>
    </lineage>
</organism>
<dbReference type="Gene3D" id="3.40.50.170">
    <property type="entry name" value="Formyl transferase, N-terminal domain"/>
    <property type="match status" value="1"/>
</dbReference>
<dbReference type="Gene3D" id="3.90.600.10">
    <property type="entry name" value="Phosphoribosylglycinamide synthetase, C-terminal domain"/>
    <property type="match status" value="1"/>
</dbReference>
<evidence type="ECO:0000313" key="24">
    <source>
        <dbReference type="Proteomes" id="UP001608902"/>
    </source>
</evidence>
<dbReference type="GO" id="GO:0005524">
    <property type="term" value="F:ATP binding"/>
    <property type="evidence" value="ECO:0007669"/>
    <property type="project" value="UniProtKB-UniRule"/>
</dbReference>
<dbReference type="Pfam" id="PF01071">
    <property type="entry name" value="GARS_A"/>
    <property type="match status" value="1"/>
</dbReference>
<dbReference type="GO" id="GO:0046872">
    <property type="term" value="F:metal ion binding"/>
    <property type="evidence" value="ECO:0007669"/>
    <property type="project" value="UniProtKB-KW"/>
</dbReference>
<dbReference type="GO" id="GO:0009113">
    <property type="term" value="P:purine nucleobase biosynthetic process"/>
    <property type="evidence" value="ECO:0007669"/>
    <property type="project" value="UniProtKB-UniRule"/>
</dbReference>
<dbReference type="InterPro" id="IPR013815">
    <property type="entry name" value="ATP_grasp_subdomain_1"/>
</dbReference>